<evidence type="ECO:0000256" key="13">
    <source>
        <dbReference type="ARBA" id="ARBA00024531"/>
    </source>
</evidence>
<evidence type="ECO:0000256" key="12">
    <source>
        <dbReference type="ARBA" id="ARBA00023136"/>
    </source>
</evidence>
<keyword evidence="11" id="KW-0443">Lipid metabolism</keyword>
<evidence type="ECO:0000313" key="18">
    <source>
        <dbReference type="Proteomes" id="UP001190700"/>
    </source>
</evidence>
<dbReference type="GO" id="GO:0016042">
    <property type="term" value="P:lipid catabolic process"/>
    <property type="evidence" value="ECO:0007669"/>
    <property type="project" value="UniProtKB-KW"/>
</dbReference>
<keyword evidence="18" id="KW-1185">Reference proteome</keyword>
<dbReference type="EC" id="3.1.1.116" evidence="14"/>
<dbReference type="AlphaFoldDB" id="A0AAE0BCM0"/>
<keyword evidence="6" id="KW-0479">Metal-binding</keyword>
<dbReference type="SUPFAM" id="SSF53474">
    <property type="entry name" value="alpha/beta-Hydrolases"/>
    <property type="match status" value="1"/>
</dbReference>
<proteinExistence type="predicted"/>
<dbReference type="GO" id="GO:0046872">
    <property type="term" value="F:metal ion binding"/>
    <property type="evidence" value="ECO:0007669"/>
    <property type="project" value="UniProtKB-KW"/>
</dbReference>
<keyword evidence="5" id="KW-0812">Transmembrane</keyword>
<dbReference type="Pfam" id="PF01764">
    <property type="entry name" value="Lipase_3"/>
    <property type="match status" value="1"/>
</dbReference>
<accession>A0AAE0BCM0</accession>
<keyword evidence="7" id="KW-0378">Hydrolase</keyword>
<keyword evidence="4" id="KW-0597">Phosphoprotein</keyword>
<dbReference type="InterPro" id="IPR029058">
    <property type="entry name" value="AB_hydrolase_fold"/>
</dbReference>
<evidence type="ECO:0000259" key="16">
    <source>
        <dbReference type="Pfam" id="PF01764"/>
    </source>
</evidence>
<evidence type="ECO:0000256" key="4">
    <source>
        <dbReference type="ARBA" id="ARBA00022553"/>
    </source>
</evidence>
<protein>
    <recommendedName>
        <fullName evidence="14">sn-1-specific diacylglycerol lipase</fullName>
        <ecNumber evidence="14">3.1.1.116</ecNumber>
    </recommendedName>
</protein>
<feature type="domain" description="Fungal lipase-type" evidence="16">
    <location>
        <begin position="258"/>
        <end position="381"/>
    </location>
</feature>
<evidence type="ECO:0000256" key="2">
    <source>
        <dbReference type="ARBA" id="ARBA00004651"/>
    </source>
</evidence>
<comment type="catalytic activity">
    <reaction evidence="13">
        <text>a 1,2-diacyl-sn-glycerol + H2O = a 2-acylglycerol + a fatty acid + H(+)</text>
        <dbReference type="Rhea" id="RHEA:33275"/>
        <dbReference type="ChEBI" id="CHEBI:15377"/>
        <dbReference type="ChEBI" id="CHEBI:15378"/>
        <dbReference type="ChEBI" id="CHEBI:17389"/>
        <dbReference type="ChEBI" id="CHEBI:17815"/>
        <dbReference type="ChEBI" id="CHEBI:28868"/>
        <dbReference type="EC" id="3.1.1.116"/>
    </reaction>
    <physiologicalReaction direction="left-to-right" evidence="13">
        <dbReference type="Rhea" id="RHEA:33276"/>
    </physiologicalReaction>
</comment>
<comment type="subcellular location">
    <subcellularLocation>
        <location evidence="2">Cell membrane</location>
        <topology evidence="2">Multi-pass membrane protein</topology>
    </subcellularLocation>
</comment>
<dbReference type="CDD" id="cd00519">
    <property type="entry name" value="Lipase_3"/>
    <property type="match status" value="1"/>
</dbReference>
<keyword evidence="3" id="KW-1003">Cell membrane</keyword>
<sequence length="512" mass="56940">MAEDKWATVKQAVNQTVKDTVDGAVTNFPSMVKKLKEAAHEEHLKSLVHEAMKSETFKTYVKSAVTLKGGVEDEEEDEETVGMFLVVMMTMFFTMFAMTCWSCRSLLSSKKVTQKSASGSTIYDEDNWYLRAKAVAGMVNEASKVAVAHLQDTPTVPYHRLGLMVYGLGSIRTETLEKKPEVLQREADQYGCLPLEKGRMEELNEFVPFAVMAYDDEDTVRGKLEPKGYELVQFEPDAIVEMPSHFMAYNKHTKTILVAIKGTTTVEDCVTDVLCKAIDFQGGKAHSGMLKAATFVVGRMAPLLEDIFIPLGYRIVVTGHSLGAGTACLTTLLFKKRGLTNVKCYAYATPPCLTKELALGSRGMITSVTHCDDIVTRASLRNVKALMVAVGSIHEKNRRVSVTQLTQKLNTDETQELLLKSSAEVELGQEDLFVPGTVVHFHKYHGKYVGHITDGAYHALRRLELSATCVTDHLTTGYEECCKSENQLIMSDKQDYPRAEDDDSEKPAGWFY</sequence>
<dbReference type="InterPro" id="IPR052214">
    <property type="entry name" value="DAG_Lipase-Related"/>
</dbReference>
<evidence type="ECO:0000256" key="14">
    <source>
        <dbReference type="ARBA" id="ARBA00026104"/>
    </source>
</evidence>
<dbReference type="Gene3D" id="3.40.50.1820">
    <property type="entry name" value="alpha/beta hydrolase"/>
    <property type="match status" value="1"/>
</dbReference>
<evidence type="ECO:0000256" key="7">
    <source>
        <dbReference type="ARBA" id="ARBA00022801"/>
    </source>
</evidence>
<dbReference type="GO" id="GO:0005886">
    <property type="term" value="C:plasma membrane"/>
    <property type="evidence" value="ECO:0007669"/>
    <property type="project" value="UniProtKB-SubCell"/>
</dbReference>
<evidence type="ECO:0000256" key="10">
    <source>
        <dbReference type="ARBA" id="ARBA00022989"/>
    </source>
</evidence>
<dbReference type="PANTHER" id="PTHR45792">
    <property type="entry name" value="DIACYLGLYCEROL LIPASE HOMOLOG-RELATED"/>
    <property type="match status" value="1"/>
</dbReference>
<keyword evidence="12" id="KW-0472">Membrane</keyword>
<evidence type="ECO:0000256" key="15">
    <source>
        <dbReference type="SAM" id="MobiDB-lite"/>
    </source>
</evidence>
<evidence type="ECO:0000313" key="17">
    <source>
        <dbReference type="EMBL" id="KAK3233941.1"/>
    </source>
</evidence>
<evidence type="ECO:0000256" key="1">
    <source>
        <dbReference type="ARBA" id="ARBA00001913"/>
    </source>
</evidence>
<evidence type="ECO:0000256" key="11">
    <source>
        <dbReference type="ARBA" id="ARBA00023098"/>
    </source>
</evidence>
<dbReference type="PANTHER" id="PTHR45792:SF8">
    <property type="entry name" value="DIACYLGLYCEROL LIPASE-ALPHA"/>
    <property type="match status" value="1"/>
</dbReference>
<keyword evidence="8" id="KW-0106">Calcium</keyword>
<organism evidence="17 18">
    <name type="scientific">Cymbomonas tetramitiformis</name>
    <dbReference type="NCBI Taxonomy" id="36881"/>
    <lineage>
        <taxon>Eukaryota</taxon>
        <taxon>Viridiplantae</taxon>
        <taxon>Chlorophyta</taxon>
        <taxon>Pyramimonadophyceae</taxon>
        <taxon>Pyramimonadales</taxon>
        <taxon>Pyramimonadaceae</taxon>
        <taxon>Cymbomonas</taxon>
    </lineage>
</organism>
<dbReference type="InterPro" id="IPR002921">
    <property type="entry name" value="Fungal_lipase-type"/>
</dbReference>
<dbReference type="EMBL" id="LGRX02035597">
    <property type="protein sequence ID" value="KAK3233941.1"/>
    <property type="molecule type" value="Genomic_DNA"/>
</dbReference>
<reference evidence="17 18" key="1">
    <citation type="journal article" date="2015" name="Genome Biol. Evol.">
        <title>Comparative Genomics of a Bacterivorous Green Alga Reveals Evolutionary Causalities and Consequences of Phago-Mixotrophic Mode of Nutrition.</title>
        <authorList>
            <person name="Burns J.A."/>
            <person name="Paasch A."/>
            <person name="Narechania A."/>
            <person name="Kim E."/>
        </authorList>
    </citation>
    <scope>NUCLEOTIDE SEQUENCE [LARGE SCALE GENOMIC DNA]</scope>
    <source>
        <strain evidence="17 18">PLY_AMNH</strain>
    </source>
</reference>
<comment type="cofactor">
    <cofactor evidence="1">
        <name>Ca(2+)</name>
        <dbReference type="ChEBI" id="CHEBI:29108"/>
    </cofactor>
</comment>
<evidence type="ECO:0000256" key="9">
    <source>
        <dbReference type="ARBA" id="ARBA00022963"/>
    </source>
</evidence>
<evidence type="ECO:0000256" key="5">
    <source>
        <dbReference type="ARBA" id="ARBA00022692"/>
    </source>
</evidence>
<evidence type="ECO:0000256" key="6">
    <source>
        <dbReference type="ARBA" id="ARBA00022723"/>
    </source>
</evidence>
<dbReference type="Proteomes" id="UP001190700">
    <property type="component" value="Unassembled WGS sequence"/>
</dbReference>
<dbReference type="GO" id="GO:0016298">
    <property type="term" value="F:lipase activity"/>
    <property type="evidence" value="ECO:0007669"/>
    <property type="project" value="TreeGrafter"/>
</dbReference>
<evidence type="ECO:0000256" key="3">
    <source>
        <dbReference type="ARBA" id="ARBA00022475"/>
    </source>
</evidence>
<keyword evidence="9" id="KW-0442">Lipid degradation</keyword>
<gene>
    <name evidence="17" type="ORF">CYMTET_55787</name>
</gene>
<evidence type="ECO:0000256" key="8">
    <source>
        <dbReference type="ARBA" id="ARBA00022837"/>
    </source>
</evidence>
<feature type="region of interest" description="Disordered" evidence="15">
    <location>
        <begin position="493"/>
        <end position="512"/>
    </location>
</feature>
<comment type="caution">
    <text evidence="17">The sequence shown here is derived from an EMBL/GenBank/DDBJ whole genome shotgun (WGS) entry which is preliminary data.</text>
</comment>
<name>A0AAE0BCM0_9CHLO</name>
<keyword evidence="10" id="KW-1133">Transmembrane helix</keyword>